<evidence type="ECO:0000313" key="2">
    <source>
        <dbReference type="EMBL" id="VDP29577.1"/>
    </source>
</evidence>
<organism evidence="4">
    <name type="scientific">Echinostoma caproni</name>
    <dbReference type="NCBI Taxonomy" id="27848"/>
    <lineage>
        <taxon>Eukaryota</taxon>
        <taxon>Metazoa</taxon>
        <taxon>Spiralia</taxon>
        <taxon>Lophotrochozoa</taxon>
        <taxon>Platyhelminthes</taxon>
        <taxon>Trematoda</taxon>
        <taxon>Digenea</taxon>
        <taxon>Plagiorchiida</taxon>
        <taxon>Echinostomata</taxon>
        <taxon>Echinostomatoidea</taxon>
        <taxon>Echinostomatidae</taxon>
        <taxon>Echinostoma</taxon>
    </lineage>
</organism>
<dbReference type="WBParaSite" id="ECPE_0000082901-mRNA-1">
    <property type="protein sequence ID" value="ECPE_0000082901-mRNA-1"/>
    <property type="gene ID" value="ECPE_0000082901"/>
</dbReference>
<protein>
    <submittedName>
        <fullName evidence="4">DUF4485 domain-containing protein</fullName>
    </submittedName>
</protein>
<evidence type="ECO:0000313" key="4">
    <source>
        <dbReference type="WBParaSite" id="ECPE_0000082901-mRNA-1"/>
    </source>
</evidence>
<dbReference type="OrthoDB" id="6260718at2759"/>
<dbReference type="Proteomes" id="UP000272942">
    <property type="component" value="Unassembled WGS sequence"/>
</dbReference>
<accession>A0A183A1J4</accession>
<proteinExistence type="predicted"/>
<reference evidence="2 3" key="2">
    <citation type="submission" date="2018-11" db="EMBL/GenBank/DDBJ databases">
        <authorList>
            <consortium name="Pathogen Informatics"/>
        </authorList>
    </citation>
    <scope>NUCLEOTIDE SEQUENCE [LARGE SCALE GENOMIC DNA]</scope>
    <source>
        <strain evidence="2 3">Egypt</strain>
    </source>
</reference>
<keyword evidence="3" id="KW-1185">Reference proteome</keyword>
<reference evidence="4" key="1">
    <citation type="submission" date="2016-06" db="UniProtKB">
        <authorList>
            <consortium name="WormBaseParasite"/>
        </authorList>
    </citation>
    <scope>IDENTIFICATION</scope>
</reference>
<evidence type="ECO:0000313" key="3">
    <source>
        <dbReference type="Proteomes" id="UP000272942"/>
    </source>
</evidence>
<evidence type="ECO:0000256" key="1">
    <source>
        <dbReference type="SAM" id="MobiDB-lite"/>
    </source>
</evidence>
<feature type="compositionally biased region" description="Basic and acidic residues" evidence="1">
    <location>
        <begin position="1"/>
        <end position="10"/>
    </location>
</feature>
<name>A0A183A1J4_9TREM</name>
<gene>
    <name evidence="2" type="ORF">ECPE_LOCUS829</name>
</gene>
<sequence length="105" mass="11904">MPARQGDKSSHQIYTDRGTYPMGPGSRDVVCNPPPDRPYDALKDAIISRFCLMEDKRLKQLLHGIRPGDNGLHTPTQLLSYMRSQASSENVLRICWMQAIPDCHH</sequence>
<feature type="region of interest" description="Disordered" evidence="1">
    <location>
        <begin position="1"/>
        <end position="36"/>
    </location>
</feature>
<dbReference type="EMBL" id="UZAN01003481">
    <property type="protein sequence ID" value="VDP29577.1"/>
    <property type="molecule type" value="Genomic_DNA"/>
</dbReference>
<dbReference type="AlphaFoldDB" id="A0A183A1J4"/>